<gene>
    <name evidence="2" type="ORF">mPipKuh1_009982</name>
</gene>
<dbReference type="Proteomes" id="UP000558488">
    <property type="component" value="Unassembled WGS sequence"/>
</dbReference>
<dbReference type="AlphaFoldDB" id="A0A7J7SFB1"/>
<feature type="region of interest" description="Disordered" evidence="1">
    <location>
        <begin position="1"/>
        <end position="24"/>
    </location>
</feature>
<name>A0A7J7SFB1_PIPKU</name>
<reference evidence="2 3" key="1">
    <citation type="journal article" date="2020" name="Nature">
        <title>Six reference-quality genomes reveal evolution of bat adaptations.</title>
        <authorList>
            <person name="Jebb D."/>
            <person name="Huang Z."/>
            <person name="Pippel M."/>
            <person name="Hughes G.M."/>
            <person name="Lavrichenko K."/>
            <person name="Devanna P."/>
            <person name="Winkler S."/>
            <person name="Jermiin L.S."/>
            <person name="Skirmuntt E.C."/>
            <person name="Katzourakis A."/>
            <person name="Burkitt-Gray L."/>
            <person name="Ray D.A."/>
            <person name="Sullivan K.A.M."/>
            <person name="Roscito J.G."/>
            <person name="Kirilenko B.M."/>
            <person name="Davalos L.M."/>
            <person name="Corthals A.P."/>
            <person name="Power M.L."/>
            <person name="Jones G."/>
            <person name="Ransome R.D."/>
            <person name="Dechmann D.K.N."/>
            <person name="Locatelli A.G."/>
            <person name="Puechmaille S.J."/>
            <person name="Fedrigo O."/>
            <person name="Jarvis E.D."/>
            <person name="Hiller M."/>
            <person name="Vernes S.C."/>
            <person name="Myers E.W."/>
            <person name="Teeling E.C."/>
        </authorList>
    </citation>
    <scope>NUCLEOTIDE SEQUENCE [LARGE SCALE GENOMIC DNA]</scope>
    <source>
        <strain evidence="2">MPipKuh1</strain>
        <tissue evidence="2">Flight muscle</tissue>
    </source>
</reference>
<dbReference type="EMBL" id="JACAGB010000042">
    <property type="protein sequence ID" value="KAF6287146.1"/>
    <property type="molecule type" value="Genomic_DNA"/>
</dbReference>
<evidence type="ECO:0000256" key="1">
    <source>
        <dbReference type="SAM" id="MobiDB-lite"/>
    </source>
</evidence>
<sequence>MPNLDSGLTHTHTHTHTHSGSLHQRLQFADRRQASPPTVLKGPISRVPPFHFCGCNQLCTEKPEPQLDNCRHNRPREASLLQILYLPLIALAAKWECVAGAFLKKKKKLGPVSSPRREWARGRERR</sequence>
<accession>A0A7J7SFB1</accession>
<organism evidence="2 3">
    <name type="scientific">Pipistrellus kuhlii</name>
    <name type="common">Kuhl's pipistrelle</name>
    <dbReference type="NCBI Taxonomy" id="59472"/>
    <lineage>
        <taxon>Eukaryota</taxon>
        <taxon>Metazoa</taxon>
        <taxon>Chordata</taxon>
        <taxon>Craniata</taxon>
        <taxon>Vertebrata</taxon>
        <taxon>Euteleostomi</taxon>
        <taxon>Mammalia</taxon>
        <taxon>Eutheria</taxon>
        <taxon>Laurasiatheria</taxon>
        <taxon>Chiroptera</taxon>
        <taxon>Yangochiroptera</taxon>
        <taxon>Vespertilionidae</taxon>
        <taxon>Pipistrellus</taxon>
    </lineage>
</organism>
<keyword evidence="3" id="KW-1185">Reference proteome</keyword>
<evidence type="ECO:0000313" key="2">
    <source>
        <dbReference type="EMBL" id="KAF6287146.1"/>
    </source>
</evidence>
<comment type="caution">
    <text evidence="2">The sequence shown here is derived from an EMBL/GenBank/DDBJ whole genome shotgun (WGS) entry which is preliminary data.</text>
</comment>
<evidence type="ECO:0000313" key="3">
    <source>
        <dbReference type="Proteomes" id="UP000558488"/>
    </source>
</evidence>
<proteinExistence type="predicted"/>
<protein>
    <submittedName>
        <fullName evidence="2">Uncharacterized protein</fullName>
    </submittedName>
</protein>